<keyword evidence="2" id="KW-1185">Reference proteome</keyword>
<dbReference type="InterPro" id="IPR013783">
    <property type="entry name" value="Ig-like_fold"/>
</dbReference>
<dbReference type="Proteomes" id="UP001208570">
    <property type="component" value="Unassembled WGS sequence"/>
</dbReference>
<gene>
    <name evidence="1" type="ORF">LSH36_3085g00003</name>
</gene>
<comment type="caution">
    <text evidence="1">The sequence shown here is derived from an EMBL/GenBank/DDBJ whole genome shotgun (WGS) entry which is preliminary data.</text>
</comment>
<dbReference type="SUPFAM" id="SSF48726">
    <property type="entry name" value="Immunoglobulin"/>
    <property type="match status" value="1"/>
</dbReference>
<protein>
    <recommendedName>
        <fullName evidence="3">Ig-like domain-containing protein</fullName>
    </recommendedName>
</protein>
<accession>A0AAD9INS9</accession>
<evidence type="ECO:0000313" key="1">
    <source>
        <dbReference type="EMBL" id="KAK2138421.1"/>
    </source>
</evidence>
<organism evidence="1 2">
    <name type="scientific">Paralvinella palmiformis</name>
    <dbReference type="NCBI Taxonomy" id="53620"/>
    <lineage>
        <taxon>Eukaryota</taxon>
        <taxon>Metazoa</taxon>
        <taxon>Spiralia</taxon>
        <taxon>Lophotrochozoa</taxon>
        <taxon>Annelida</taxon>
        <taxon>Polychaeta</taxon>
        <taxon>Sedentaria</taxon>
        <taxon>Canalipalpata</taxon>
        <taxon>Terebellida</taxon>
        <taxon>Terebelliformia</taxon>
        <taxon>Alvinellidae</taxon>
        <taxon>Paralvinella</taxon>
    </lineage>
</organism>
<evidence type="ECO:0000313" key="2">
    <source>
        <dbReference type="Proteomes" id="UP001208570"/>
    </source>
</evidence>
<dbReference type="InterPro" id="IPR036179">
    <property type="entry name" value="Ig-like_dom_sf"/>
</dbReference>
<name>A0AAD9INS9_9ANNE</name>
<proteinExistence type="predicted"/>
<dbReference type="AlphaFoldDB" id="A0AAD9INS9"/>
<dbReference type="EMBL" id="JAODUP010003070">
    <property type="protein sequence ID" value="KAK2138421.1"/>
    <property type="molecule type" value="Genomic_DNA"/>
</dbReference>
<sequence>MSRTATIDIRYWPWSILFISPGDTSDIADVIEDTTFVNRTCSADCNPDCSYIWINNTNGVNISYTPLLDLSKPDRYDAVSPSISITTSNCSEIVEKDNVTFSCNVTSNPVSDIKLYNMTDNNMLFTWNSANKGEYQFLNILCLDTGEYMFTAKNDIPDEHYIMKNTAYIEVMLKAIFTKDPEITIIEDRAEIHFIISGSLTQIIEENCVKNTAICHKANITVPTNQYLRSTQVPDIYDFTVDVPLADSEETEFIFSFWMYDGDDLLYQDANTIPLN</sequence>
<reference evidence="1" key="1">
    <citation type="journal article" date="2023" name="Mol. Biol. Evol.">
        <title>Third-Generation Sequencing Reveals the Adaptive Role of the Epigenome in Three Deep-Sea Polychaetes.</title>
        <authorList>
            <person name="Perez M."/>
            <person name="Aroh O."/>
            <person name="Sun Y."/>
            <person name="Lan Y."/>
            <person name="Juniper S.K."/>
            <person name="Young C.R."/>
            <person name="Angers B."/>
            <person name="Qian P.Y."/>
        </authorList>
    </citation>
    <scope>NUCLEOTIDE SEQUENCE</scope>
    <source>
        <strain evidence="1">P08H-3</strain>
    </source>
</reference>
<evidence type="ECO:0008006" key="3">
    <source>
        <dbReference type="Google" id="ProtNLM"/>
    </source>
</evidence>
<dbReference type="Gene3D" id="2.60.40.10">
    <property type="entry name" value="Immunoglobulins"/>
    <property type="match status" value="1"/>
</dbReference>